<accession>A0A9W6BGY4</accession>
<dbReference type="PANTHER" id="PTHR12358">
    <property type="entry name" value="SPHINGOSINE KINASE"/>
    <property type="match status" value="1"/>
</dbReference>
<organism evidence="4 5">
    <name type="scientific">Pleodorina starrii</name>
    <dbReference type="NCBI Taxonomy" id="330485"/>
    <lineage>
        <taxon>Eukaryota</taxon>
        <taxon>Viridiplantae</taxon>
        <taxon>Chlorophyta</taxon>
        <taxon>core chlorophytes</taxon>
        <taxon>Chlorophyceae</taxon>
        <taxon>CS clade</taxon>
        <taxon>Chlamydomonadales</taxon>
        <taxon>Volvocaceae</taxon>
        <taxon>Pleodorina</taxon>
    </lineage>
</organism>
<dbReference type="OrthoDB" id="530923at2759"/>
<dbReference type="InterPro" id="IPR001206">
    <property type="entry name" value="Diacylglycerol_kinase_cat_dom"/>
</dbReference>
<feature type="compositionally biased region" description="Polar residues" evidence="1">
    <location>
        <begin position="47"/>
        <end position="72"/>
    </location>
</feature>
<evidence type="ECO:0000313" key="5">
    <source>
        <dbReference type="Proteomes" id="UP001165080"/>
    </source>
</evidence>
<dbReference type="Pfam" id="PF19280">
    <property type="entry name" value="CERK_C"/>
    <property type="match status" value="1"/>
</dbReference>
<dbReference type="SMART" id="SM00046">
    <property type="entry name" value="DAGKc"/>
    <property type="match status" value="1"/>
</dbReference>
<evidence type="ECO:0000259" key="2">
    <source>
        <dbReference type="PROSITE" id="PS50003"/>
    </source>
</evidence>
<dbReference type="PROSITE" id="PS50146">
    <property type="entry name" value="DAGK"/>
    <property type="match status" value="1"/>
</dbReference>
<dbReference type="EMBL" id="BRXU01000005">
    <property type="protein sequence ID" value="GLC52016.1"/>
    <property type="molecule type" value="Genomic_DNA"/>
</dbReference>
<dbReference type="Gene3D" id="2.60.200.40">
    <property type="match status" value="2"/>
</dbReference>
<name>A0A9W6BGY4_9CHLO</name>
<feature type="region of interest" description="Disordered" evidence="1">
    <location>
        <begin position="47"/>
        <end position="81"/>
    </location>
</feature>
<feature type="domain" description="DAGKc" evidence="3">
    <location>
        <begin position="198"/>
        <end position="341"/>
    </location>
</feature>
<feature type="compositionally biased region" description="Polar residues" evidence="1">
    <location>
        <begin position="493"/>
        <end position="503"/>
    </location>
</feature>
<dbReference type="GO" id="GO:0016020">
    <property type="term" value="C:membrane"/>
    <property type="evidence" value="ECO:0007669"/>
    <property type="project" value="GOC"/>
</dbReference>
<feature type="compositionally biased region" description="Polar residues" evidence="1">
    <location>
        <begin position="545"/>
        <end position="558"/>
    </location>
</feature>
<dbReference type="InterPro" id="IPR050187">
    <property type="entry name" value="Lipid_Phosphate_FormReg"/>
</dbReference>
<keyword evidence="5" id="KW-1185">Reference proteome</keyword>
<sequence>MKGPRHKRQGSDCDVQAPWIDTSNLTSTDQPIVSPIAANCSFVSSTRTGKASEQQRTAVSRENSQSPTNSGLAQPLGGGDDGAPALKDPFLSFRGTKVKVKLTPTHFSWKAVNPVGGCCVDRRSLAKAVAIDEILSAAVLKPGCCPREHTFVIYSFSRKAPRNPNTWRLEQYLLSTANPETAREWVAAISARVDAIRDRPRNLLVFINPYAGSRLARLTWEREVQPVFQRAKITVNAVETTKQDHARDMLELMKADDLASYQGVVAVGGDGLFQEVVSGLLARRSRGDPTATRIRVGHVPAGSTDAVAYTLHGSRCATTAALHIALGDKLSLDCGRVDAADGSCRHFVCQAGYGFMGDVMRFSERLRFMGPGRYDITGALQFLRLASYRVQVSYREAPSTTADVQQLCTAQCEVCRMAGIRIQTSYHQHQHQHPHRASPNGAAGGGGGKVGGVSPRASGAAAGSVPVSGASSGSGAGLFRYSPPPVVGVGSATADSNPSSMQLGTQAGSGVGAGGAGMPLSGFAAYDGPAPGGGGGGNSGPLVRTSPSPLPGQSSLTATAVERPMGHGSSPASLVDPPAPEAAADGAGGGFAAGTLLDATAKPVAVGAFATATAAAASAAAAACGGGCTDRPVPRSFGAKEGGVGWTSVEGEFVSIMCVVTPCRSDKSKRGIIPNGHLSDGRMYLVLVSRCSHLDFLRFLLRLSTRGLTDRCLPFVRVIPITGLKLTPAPGGHRLGGCIFDAAAPESVWNVDGELLSNNEVAMSVTRGALEVFARGVETAQGSA</sequence>
<dbReference type="Proteomes" id="UP001165080">
    <property type="component" value="Unassembled WGS sequence"/>
</dbReference>
<gene>
    <name evidence="4" type="primary">PLEST003961</name>
    <name evidence="4" type="ORF">PLESTB_000573200</name>
</gene>
<proteinExistence type="predicted"/>
<dbReference type="PANTHER" id="PTHR12358:SF54">
    <property type="entry name" value="SPHINGOSINE KINASE RELATED PROTEIN"/>
    <property type="match status" value="1"/>
</dbReference>
<feature type="compositionally biased region" description="Gly residues" evidence="1">
    <location>
        <begin position="442"/>
        <end position="451"/>
    </location>
</feature>
<dbReference type="Gene3D" id="3.40.50.10330">
    <property type="entry name" value="Probable inorganic polyphosphate/atp-NAD kinase, domain 1"/>
    <property type="match status" value="1"/>
</dbReference>
<dbReference type="InterPro" id="IPR017438">
    <property type="entry name" value="ATP-NAD_kinase_N"/>
</dbReference>
<feature type="region of interest" description="Disordered" evidence="1">
    <location>
        <begin position="426"/>
        <end position="467"/>
    </location>
</feature>
<feature type="domain" description="PH" evidence="2">
    <location>
        <begin position="148"/>
        <end position="194"/>
    </location>
</feature>
<dbReference type="InterPro" id="IPR001849">
    <property type="entry name" value="PH_domain"/>
</dbReference>
<feature type="region of interest" description="Disordered" evidence="1">
    <location>
        <begin position="490"/>
        <end position="512"/>
    </location>
</feature>
<dbReference type="PROSITE" id="PS50003">
    <property type="entry name" value="PH_DOMAIN"/>
    <property type="match status" value="1"/>
</dbReference>
<evidence type="ECO:0000259" key="3">
    <source>
        <dbReference type="PROSITE" id="PS50146"/>
    </source>
</evidence>
<dbReference type="InterPro" id="IPR045363">
    <property type="entry name" value="CERK_C"/>
</dbReference>
<feature type="compositionally biased region" description="Gly residues" evidence="1">
    <location>
        <begin position="530"/>
        <end position="539"/>
    </location>
</feature>
<comment type="caution">
    <text evidence="4">The sequence shown here is derived from an EMBL/GenBank/DDBJ whole genome shotgun (WGS) entry which is preliminary data.</text>
</comment>
<evidence type="ECO:0000313" key="4">
    <source>
        <dbReference type="EMBL" id="GLC52016.1"/>
    </source>
</evidence>
<evidence type="ECO:0008006" key="6">
    <source>
        <dbReference type="Google" id="ProtNLM"/>
    </source>
</evidence>
<reference evidence="4 5" key="1">
    <citation type="journal article" date="2023" name="Commun. Biol.">
        <title>Reorganization of the ancestral sex-determining regions during the evolution of trioecy in Pleodorina starrii.</title>
        <authorList>
            <person name="Takahashi K."/>
            <person name="Suzuki S."/>
            <person name="Kawai-Toyooka H."/>
            <person name="Yamamoto K."/>
            <person name="Hamaji T."/>
            <person name="Ootsuki R."/>
            <person name="Yamaguchi H."/>
            <person name="Kawachi M."/>
            <person name="Higashiyama T."/>
            <person name="Nozaki H."/>
        </authorList>
    </citation>
    <scope>NUCLEOTIDE SEQUENCE [LARGE SCALE GENOMIC DNA]</scope>
    <source>
        <strain evidence="4 5">NIES-4479</strain>
    </source>
</reference>
<evidence type="ECO:0000256" key="1">
    <source>
        <dbReference type="SAM" id="MobiDB-lite"/>
    </source>
</evidence>
<dbReference type="InterPro" id="IPR016064">
    <property type="entry name" value="NAD/diacylglycerol_kinase_sf"/>
</dbReference>
<dbReference type="AlphaFoldDB" id="A0A9W6BGY4"/>
<feature type="compositionally biased region" description="Low complexity" evidence="1">
    <location>
        <begin position="452"/>
        <end position="467"/>
    </location>
</feature>
<feature type="region of interest" description="Disordered" evidence="1">
    <location>
        <begin position="529"/>
        <end position="583"/>
    </location>
</feature>
<dbReference type="GO" id="GO:0006665">
    <property type="term" value="P:sphingolipid metabolic process"/>
    <property type="evidence" value="ECO:0007669"/>
    <property type="project" value="UniProtKB-ARBA"/>
</dbReference>
<dbReference type="GO" id="GO:0016301">
    <property type="term" value="F:kinase activity"/>
    <property type="evidence" value="ECO:0007669"/>
    <property type="project" value="InterPro"/>
</dbReference>
<dbReference type="Pfam" id="PF00781">
    <property type="entry name" value="DAGK_cat"/>
    <property type="match status" value="1"/>
</dbReference>
<protein>
    <recommendedName>
        <fullName evidence="6">DAGKc domain-containing protein</fullName>
    </recommendedName>
</protein>
<dbReference type="SUPFAM" id="SSF111331">
    <property type="entry name" value="NAD kinase/diacylglycerol kinase-like"/>
    <property type="match status" value="1"/>
</dbReference>